<comment type="subcellular location">
    <subcellularLocation>
        <location evidence="1 12">Mitochondrion membrane</location>
        <topology evidence="1 12">Single-pass membrane protein</topology>
    </subcellularLocation>
</comment>
<evidence type="ECO:0000256" key="2">
    <source>
        <dbReference type="ARBA" id="ARBA00008892"/>
    </source>
</evidence>
<geneLocation type="mitochondrion" evidence="14"/>
<gene>
    <name evidence="14" type="primary">atp8</name>
</gene>
<keyword evidence="4 12" id="KW-0813">Transport</keyword>
<feature type="chain" id="PRO_5016651306" description="ATP synthase complex subunit 8" evidence="13">
    <location>
        <begin position="26"/>
        <end position="51"/>
    </location>
</feature>
<reference evidence="14" key="1">
    <citation type="journal article" date="2018" name="J. ISSAAS">
        <title>The contribution of mitochondrial metagenomics to large-scale data mining and phylogenetic analysis of Coleoptera.</title>
        <authorList>
            <person name="Miller K."/>
            <person name="Linard B."/>
            <person name="Motyka M."/>
            <person name="Bocek M."/>
            <person name="Vogler A.P."/>
        </authorList>
    </citation>
    <scope>NUCLEOTIDE SEQUENCE</scope>
</reference>
<keyword evidence="10 12" id="KW-0496">Mitochondrion</keyword>
<evidence type="ECO:0000256" key="9">
    <source>
        <dbReference type="ARBA" id="ARBA00023065"/>
    </source>
</evidence>
<evidence type="ECO:0000256" key="6">
    <source>
        <dbReference type="ARBA" id="ARBA00022692"/>
    </source>
</evidence>
<evidence type="ECO:0000256" key="12">
    <source>
        <dbReference type="RuleBase" id="RU003661"/>
    </source>
</evidence>
<dbReference type="EMBL" id="MG193426">
    <property type="protein sequence ID" value="AXS65653.1"/>
    <property type="molecule type" value="Genomic_DNA"/>
</dbReference>
<organism evidence="14">
    <name type="scientific">Cucujoidea sp. 24 KM-2017</name>
    <dbReference type="NCBI Taxonomy" id="2219361"/>
    <lineage>
        <taxon>Eukaryota</taxon>
        <taxon>Metazoa</taxon>
        <taxon>Ecdysozoa</taxon>
        <taxon>Arthropoda</taxon>
        <taxon>Hexapoda</taxon>
        <taxon>Insecta</taxon>
        <taxon>Pterygota</taxon>
        <taxon>Neoptera</taxon>
        <taxon>Endopterygota</taxon>
        <taxon>Coleoptera</taxon>
        <taxon>Polyphaga</taxon>
        <taxon>Cucujiformia</taxon>
    </lineage>
</organism>
<comment type="subunit">
    <text evidence="3">F-type ATPases have 2 components, CF(1) - the catalytic core - and CF(0) - the membrane proton channel.</text>
</comment>
<dbReference type="Pfam" id="PF00895">
    <property type="entry name" value="ATP-synt_8"/>
    <property type="match status" value="1"/>
</dbReference>
<evidence type="ECO:0000256" key="13">
    <source>
        <dbReference type="SAM" id="SignalP"/>
    </source>
</evidence>
<name>A0A346RHV6_9CUCU</name>
<protein>
    <recommendedName>
        <fullName evidence="12">ATP synthase complex subunit 8</fullName>
    </recommendedName>
</protein>
<evidence type="ECO:0000256" key="8">
    <source>
        <dbReference type="ARBA" id="ARBA00022989"/>
    </source>
</evidence>
<evidence type="ECO:0000256" key="5">
    <source>
        <dbReference type="ARBA" id="ARBA00022547"/>
    </source>
</evidence>
<dbReference type="GO" id="GO:0045259">
    <property type="term" value="C:proton-transporting ATP synthase complex"/>
    <property type="evidence" value="ECO:0007669"/>
    <property type="project" value="UniProtKB-KW"/>
</dbReference>
<evidence type="ECO:0000256" key="7">
    <source>
        <dbReference type="ARBA" id="ARBA00022781"/>
    </source>
</evidence>
<evidence type="ECO:0000313" key="14">
    <source>
        <dbReference type="EMBL" id="AXS65653.1"/>
    </source>
</evidence>
<dbReference type="GO" id="GO:0031966">
    <property type="term" value="C:mitochondrial membrane"/>
    <property type="evidence" value="ECO:0007669"/>
    <property type="project" value="UniProtKB-SubCell"/>
</dbReference>
<evidence type="ECO:0000256" key="1">
    <source>
        <dbReference type="ARBA" id="ARBA00004304"/>
    </source>
</evidence>
<evidence type="ECO:0000256" key="11">
    <source>
        <dbReference type="ARBA" id="ARBA00023136"/>
    </source>
</evidence>
<dbReference type="GO" id="GO:0015986">
    <property type="term" value="P:proton motive force-driven ATP synthesis"/>
    <property type="evidence" value="ECO:0007669"/>
    <property type="project" value="InterPro"/>
</dbReference>
<sequence length="51" mass="6156">MPQMAPMNWFMLFIFFIVLMFLINALNFSFNTPPIKKNTSSIKKLLTNWKW</sequence>
<evidence type="ECO:0000256" key="4">
    <source>
        <dbReference type="ARBA" id="ARBA00022448"/>
    </source>
</evidence>
<keyword evidence="8" id="KW-1133">Transmembrane helix</keyword>
<keyword evidence="9 12" id="KW-0406">Ion transport</keyword>
<keyword evidence="13" id="KW-0732">Signal</keyword>
<accession>A0A346RHV6</accession>
<keyword evidence="11" id="KW-0472">Membrane</keyword>
<proteinExistence type="inferred from homology"/>
<feature type="signal peptide" evidence="13">
    <location>
        <begin position="1"/>
        <end position="25"/>
    </location>
</feature>
<keyword evidence="5 12" id="KW-0138">CF(0)</keyword>
<keyword evidence="6 12" id="KW-0812">Transmembrane</keyword>
<dbReference type="GO" id="GO:0015078">
    <property type="term" value="F:proton transmembrane transporter activity"/>
    <property type="evidence" value="ECO:0007669"/>
    <property type="project" value="InterPro"/>
</dbReference>
<evidence type="ECO:0000256" key="3">
    <source>
        <dbReference type="ARBA" id="ARBA00011291"/>
    </source>
</evidence>
<comment type="similarity">
    <text evidence="2 12">Belongs to the ATPase protein 8 family.</text>
</comment>
<dbReference type="AlphaFoldDB" id="A0A346RHV6"/>
<keyword evidence="7 12" id="KW-0375">Hydrogen ion transport</keyword>
<evidence type="ECO:0000256" key="10">
    <source>
        <dbReference type="ARBA" id="ARBA00023128"/>
    </source>
</evidence>
<dbReference type="InterPro" id="IPR001421">
    <property type="entry name" value="ATP8_metazoa"/>
</dbReference>